<keyword evidence="5" id="KW-0732">Signal</keyword>
<dbReference type="InterPro" id="IPR029058">
    <property type="entry name" value="AB_hydrolase_fold"/>
</dbReference>
<dbReference type="RefSeq" id="XP_005766062.1">
    <property type="nucleotide sequence ID" value="XM_005766005.1"/>
</dbReference>
<dbReference type="KEGG" id="ehx:EMIHUDRAFT_246769"/>
<name>A0A0D3IQU8_EMIH1</name>
<dbReference type="HOGENOM" id="CLU_1221599_0_0_1"/>
<dbReference type="AlphaFoldDB" id="A0A0D3IQU8"/>
<dbReference type="EC" id="3.1.1.47" evidence="1"/>
<keyword evidence="4" id="KW-0443">Lipid metabolism</keyword>
<dbReference type="eggNOG" id="ENOG502SGVC">
    <property type="taxonomic scope" value="Eukaryota"/>
</dbReference>
<reference evidence="7" key="1">
    <citation type="journal article" date="2013" name="Nature">
        <title>Pan genome of the phytoplankton Emiliania underpins its global distribution.</title>
        <authorList>
            <person name="Read B.A."/>
            <person name="Kegel J."/>
            <person name="Klute M.J."/>
            <person name="Kuo A."/>
            <person name="Lefebvre S.C."/>
            <person name="Maumus F."/>
            <person name="Mayer C."/>
            <person name="Miller J."/>
            <person name="Monier A."/>
            <person name="Salamov A."/>
            <person name="Young J."/>
            <person name="Aguilar M."/>
            <person name="Claverie J.M."/>
            <person name="Frickenhaus S."/>
            <person name="Gonzalez K."/>
            <person name="Herman E.K."/>
            <person name="Lin Y.C."/>
            <person name="Napier J."/>
            <person name="Ogata H."/>
            <person name="Sarno A.F."/>
            <person name="Shmutz J."/>
            <person name="Schroeder D."/>
            <person name="de Vargas C."/>
            <person name="Verret F."/>
            <person name="von Dassow P."/>
            <person name="Valentin K."/>
            <person name="Van de Peer Y."/>
            <person name="Wheeler G."/>
            <person name="Dacks J.B."/>
            <person name="Delwiche C.F."/>
            <person name="Dyhrman S.T."/>
            <person name="Glockner G."/>
            <person name="John U."/>
            <person name="Richards T."/>
            <person name="Worden A.Z."/>
            <person name="Zhang X."/>
            <person name="Grigoriev I.V."/>
            <person name="Allen A.E."/>
            <person name="Bidle K."/>
            <person name="Borodovsky M."/>
            <person name="Bowler C."/>
            <person name="Brownlee C."/>
            <person name="Cock J.M."/>
            <person name="Elias M."/>
            <person name="Gladyshev V.N."/>
            <person name="Groth M."/>
            <person name="Guda C."/>
            <person name="Hadaegh A."/>
            <person name="Iglesias-Rodriguez M.D."/>
            <person name="Jenkins J."/>
            <person name="Jones B.M."/>
            <person name="Lawson T."/>
            <person name="Leese F."/>
            <person name="Lindquist E."/>
            <person name="Lobanov A."/>
            <person name="Lomsadze A."/>
            <person name="Malik S.B."/>
            <person name="Marsh M.E."/>
            <person name="Mackinder L."/>
            <person name="Mock T."/>
            <person name="Mueller-Roeber B."/>
            <person name="Pagarete A."/>
            <person name="Parker M."/>
            <person name="Probert I."/>
            <person name="Quesneville H."/>
            <person name="Raines C."/>
            <person name="Rensing S.A."/>
            <person name="Riano-Pachon D.M."/>
            <person name="Richier S."/>
            <person name="Rokitta S."/>
            <person name="Shiraiwa Y."/>
            <person name="Soanes D.M."/>
            <person name="van der Giezen M."/>
            <person name="Wahlund T.M."/>
            <person name="Williams B."/>
            <person name="Wilson W."/>
            <person name="Wolfe G."/>
            <person name="Wurch L.L."/>
        </authorList>
    </citation>
    <scope>NUCLEOTIDE SEQUENCE</scope>
</reference>
<feature type="signal peptide" evidence="5">
    <location>
        <begin position="1"/>
        <end position="17"/>
    </location>
</feature>
<feature type="chain" id="PRO_5044195495" description="1-alkyl-2-acetylglycerophosphocholine esterase" evidence="5">
    <location>
        <begin position="18"/>
        <end position="227"/>
    </location>
</feature>
<dbReference type="PANTHER" id="PTHR10272">
    <property type="entry name" value="PLATELET-ACTIVATING FACTOR ACETYLHYDROLASE"/>
    <property type="match status" value="1"/>
</dbReference>
<dbReference type="EnsemblProtists" id="EOD13633">
    <property type="protein sequence ID" value="EOD13633"/>
    <property type="gene ID" value="EMIHUDRAFT_246769"/>
</dbReference>
<dbReference type="Gene3D" id="3.40.50.1820">
    <property type="entry name" value="alpha/beta hydrolase"/>
    <property type="match status" value="1"/>
</dbReference>
<dbReference type="Pfam" id="PF03403">
    <property type="entry name" value="PAF-AH_p_II"/>
    <property type="match status" value="1"/>
</dbReference>
<proteinExistence type="predicted"/>
<sequence length="227" mass="24127">MALRRVSGILLAGGARAMSTSVPTTGMPPGPFPVGVTTVQFSDGSRTDPDSGGPRQLQTEIWYPAASEAASQPRNLYSEFLSRGVIPGSIAAAESDDAIGGYREGLTIEELDRTWPNQAVRDARPCGACKRPWPLVIFSHGSGAFRASYIYWTEFLASHGFCVVACDHPGSARYTQVGGAVVKPGGTRSARAQMEADRPADMLFLLDCMEALSRGADSRFAGSLAPR</sequence>
<dbReference type="PANTHER" id="PTHR10272:SF0">
    <property type="entry name" value="PLATELET-ACTIVATING FACTOR ACETYLHYDROLASE"/>
    <property type="match status" value="1"/>
</dbReference>
<dbReference type="GO" id="GO:0016042">
    <property type="term" value="P:lipid catabolic process"/>
    <property type="evidence" value="ECO:0007669"/>
    <property type="project" value="UniProtKB-KW"/>
</dbReference>
<evidence type="ECO:0000256" key="4">
    <source>
        <dbReference type="ARBA" id="ARBA00023098"/>
    </source>
</evidence>
<evidence type="ECO:0000256" key="1">
    <source>
        <dbReference type="ARBA" id="ARBA00013201"/>
    </source>
</evidence>
<keyword evidence="3" id="KW-0442">Lipid degradation</keyword>
<keyword evidence="7" id="KW-1185">Reference proteome</keyword>
<accession>A0A0D3IQU8</accession>
<evidence type="ECO:0000256" key="5">
    <source>
        <dbReference type="SAM" id="SignalP"/>
    </source>
</evidence>
<dbReference type="Proteomes" id="UP000013827">
    <property type="component" value="Unassembled WGS sequence"/>
</dbReference>
<organism evidence="6 7">
    <name type="scientific">Emiliania huxleyi (strain CCMP1516)</name>
    <dbReference type="NCBI Taxonomy" id="280463"/>
    <lineage>
        <taxon>Eukaryota</taxon>
        <taxon>Haptista</taxon>
        <taxon>Haptophyta</taxon>
        <taxon>Prymnesiophyceae</taxon>
        <taxon>Isochrysidales</taxon>
        <taxon>Noelaerhabdaceae</taxon>
        <taxon>Emiliania</taxon>
    </lineage>
</organism>
<keyword evidence="2" id="KW-0378">Hydrolase</keyword>
<dbReference type="SUPFAM" id="SSF53474">
    <property type="entry name" value="alpha/beta-Hydrolases"/>
    <property type="match status" value="1"/>
</dbReference>
<reference evidence="6" key="2">
    <citation type="submission" date="2024-10" db="UniProtKB">
        <authorList>
            <consortium name="EnsemblProtists"/>
        </authorList>
    </citation>
    <scope>IDENTIFICATION</scope>
</reference>
<evidence type="ECO:0000256" key="2">
    <source>
        <dbReference type="ARBA" id="ARBA00022801"/>
    </source>
</evidence>
<dbReference type="GO" id="GO:0003847">
    <property type="term" value="F:1-alkyl-2-acetylglycerophosphocholine esterase activity"/>
    <property type="evidence" value="ECO:0007669"/>
    <property type="project" value="UniProtKB-EC"/>
</dbReference>
<protein>
    <recommendedName>
        <fullName evidence="1">1-alkyl-2-acetylglycerophosphocholine esterase</fullName>
        <ecNumber evidence="1">3.1.1.47</ecNumber>
    </recommendedName>
</protein>
<evidence type="ECO:0000313" key="6">
    <source>
        <dbReference type="EnsemblProtists" id="EOD13633"/>
    </source>
</evidence>
<evidence type="ECO:0000313" key="7">
    <source>
        <dbReference type="Proteomes" id="UP000013827"/>
    </source>
</evidence>
<dbReference type="PaxDb" id="2903-EOD13633"/>
<dbReference type="GeneID" id="17259782"/>
<evidence type="ECO:0000256" key="3">
    <source>
        <dbReference type="ARBA" id="ARBA00022963"/>
    </source>
</evidence>